<accession>A0ABN3EEU4</accession>
<reference evidence="3 4" key="1">
    <citation type="journal article" date="2019" name="Int. J. Syst. Evol. Microbiol.">
        <title>The Global Catalogue of Microorganisms (GCM) 10K type strain sequencing project: providing services to taxonomists for standard genome sequencing and annotation.</title>
        <authorList>
            <consortium name="The Broad Institute Genomics Platform"/>
            <consortium name="The Broad Institute Genome Sequencing Center for Infectious Disease"/>
            <person name="Wu L."/>
            <person name="Ma J."/>
        </authorList>
    </citation>
    <scope>NUCLEOTIDE SEQUENCE [LARGE SCALE GENOMIC DNA]</scope>
    <source>
        <strain evidence="3 4">JCM 7356</strain>
    </source>
</reference>
<gene>
    <name evidence="3" type="ORF">GCM10010430_45870</name>
</gene>
<feature type="region of interest" description="Disordered" evidence="1">
    <location>
        <begin position="1"/>
        <end position="44"/>
    </location>
</feature>
<dbReference type="Proteomes" id="UP001500305">
    <property type="component" value="Unassembled WGS sequence"/>
</dbReference>
<keyword evidence="2" id="KW-0812">Transmembrane</keyword>
<protein>
    <submittedName>
        <fullName evidence="3">Uncharacterized protein</fullName>
    </submittedName>
</protein>
<evidence type="ECO:0000256" key="2">
    <source>
        <dbReference type="SAM" id="Phobius"/>
    </source>
</evidence>
<evidence type="ECO:0000313" key="3">
    <source>
        <dbReference type="EMBL" id="GAA2256844.1"/>
    </source>
</evidence>
<keyword evidence="4" id="KW-1185">Reference proteome</keyword>
<evidence type="ECO:0000256" key="1">
    <source>
        <dbReference type="SAM" id="MobiDB-lite"/>
    </source>
</evidence>
<evidence type="ECO:0000313" key="4">
    <source>
        <dbReference type="Proteomes" id="UP001500305"/>
    </source>
</evidence>
<organism evidence="3 4">
    <name type="scientific">Kitasatospora cystarginea</name>
    <dbReference type="NCBI Taxonomy" id="58350"/>
    <lineage>
        <taxon>Bacteria</taxon>
        <taxon>Bacillati</taxon>
        <taxon>Actinomycetota</taxon>
        <taxon>Actinomycetes</taxon>
        <taxon>Kitasatosporales</taxon>
        <taxon>Streptomycetaceae</taxon>
        <taxon>Kitasatospora</taxon>
    </lineage>
</organism>
<name>A0ABN3EEU4_9ACTN</name>
<proteinExistence type="predicted"/>
<dbReference type="EMBL" id="BAAATR010000021">
    <property type="protein sequence ID" value="GAA2256844.1"/>
    <property type="molecule type" value="Genomic_DNA"/>
</dbReference>
<keyword evidence="2" id="KW-1133">Transmembrane helix</keyword>
<feature type="transmembrane region" description="Helical" evidence="2">
    <location>
        <begin position="83"/>
        <end position="109"/>
    </location>
</feature>
<comment type="caution">
    <text evidence="3">The sequence shown here is derived from an EMBL/GenBank/DDBJ whole genome shotgun (WGS) entry which is preliminary data.</text>
</comment>
<sequence>MGRHEEPLPPPAAEVRPGAAAGREHPSVQARSGGPVRELTERHRSVCEQTVAPLAIAAGLAGAGPGPGPTGTAAAFRARTRPVLLVAIGLHPALPAVLSFAALAVLAALDPGPAAGAGLPAAAVGRVSALLPPCAWAVLGRPGGYRPAAPPL</sequence>
<keyword evidence="2" id="KW-0472">Membrane</keyword>